<accession>A0ABS8RS94</accession>
<feature type="non-terminal residue" evidence="2">
    <location>
        <position position="1"/>
    </location>
</feature>
<evidence type="ECO:0000313" key="2">
    <source>
        <dbReference type="EMBL" id="MCD7449482.1"/>
    </source>
</evidence>
<feature type="region of interest" description="Disordered" evidence="1">
    <location>
        <begin position="13"/>
        <end position="51"/>
    </location>
</feature>
<dbReference type="Proteomes" id="UP000823775">
    <property type="component" value="Unassembled WGS sequence"/>
</dbReference>
<comment type="caution">
    <text evidence="2">The sequence shown here is derived from an EMBL/GenBank/DDBJ whole genome shotgun (WGS) entry which is preliminary data.</text>
</comment>
<organism evidence="2 3">
    <name type="scientific">Datura stramonium</name>
    <name type="common">Jimsonweed</name>
    <name type="synonym">Common thornapple</name>
    <dbReference type="NCBI Taxonomy" id="4076"/>
    <lineage>
        <taxon>Eukaryota</taxon>
        <taxon>Viridiplantae</taxon>
        <taxon>Streptophyta</taxon>
        <taxon>Embryophyta</taxon>
        <taxon>Tracheophyta</taxon>
        <taxon>Spermatophyta</taxon>
        <taxon>Magnoliopsida</taxon>
        <taxon>eudicotyledons</taxon>
        <taxon>Gunneridae</taxon>
        <taxon>Pentapetalae</taxon>
        <taxon>asterids</taxon>
        <taxon>lamiids</taxon>
        <taxon>Solanales</taxon>
        <taxon>Solanaceae</taxon>
        <taxon>Solanoideae</taxon>
        <taxon>Datureae</taxon>
        <taxon>Datura</taxon>
    </lineage>
</organism>
<dbReference type="EMBL" id="JACEIK010000096">
    <property type="protein sequence ID" value="MCD7449482.1"/>
    <property type="molecule type" value="Genomic_DNA"/>
</dbReference>
<proteinExistence type="predicted"/>
<sequence>CVPLGNKKVCGGHHIDVPEGMGVKDGLKSNSERLGKARPRQPCSTKSFATR</sequence>
<name>A0ABS8RS94_DATST</name>
<evidence type="ECO:0000313" key="3">
    <source>
        <dbReference type="Proteomes" id="UP000823775"/>
    </source>
</evidence>
<reference evidence="2 3" key="1">
    <citation type="journal article" date="2021" name="BMC Genomics">
        <title>Datura genome reveals duplications of psychoactive alkaloid biosynthetic genes and high mutation rate following tissue culture.</title>
        <authorList>
            <person name="Rajewski A."/>
            <person name="Carter-House D."/>
            <person name="Stajich J."/>
            <person name="Litt A."/>
        </authorList>
    </citation>
    <scope>NUCLEOTIDE SEQUENCE [LARGE SCALE GENOMIC DNA]</scope>
    <source>
        <strain evidence="2">AR-01</strain>
    </source>
</reference>
<feature type="compositionally biased region" description="Basic and acidic residues" evidence="1">
    <location>
        <begin position="25"/>
        <end position="35"/>
    </location>
</feature>
<protein>
    <submittedName>
        <fullName evidence="2">Uncharacterized protein</fullName>
    </submittedName>
</protein>
<evidence type="ECO:0000256" key="1">
    <source>
        <dbReference type="SAM" id="MobiDB-lite"/>
    </source>
</evidence>
<keyword evidence="3" id="KW-1185">Reference proteome</keyword>
<feature type="compositionally biased region" description="Polar residues" evidence="1">
    <location>
        <begin position="42"/>
        <end position="51"/>
    </location>
</feature>
<gene>
    <name evidence="2" type="ORF">HAX54_052638</name>
</gene>